<dbReference type="AlphaFoldDB" id="A0A455RFR9"/>
<keyword evidence="5" id="KW-0548">Nucleotidyltransferase</keyword>
<evidence type="ECO:0000256" key="4">
    <source>
        <dbReference type="ARBA" id="ARBA00022679"/>
    </source>
</evidence>
<comment type="function">
    <text evidence="1">DNA-dependent RNA polymerase catalyzes the transcription of DNA into RNA using the four ribonucleoside triphosphates as substrates.</text>
</comment>
<feature type="domain" description="RNA polymerase Rpb1" evidence="10">
    <location>
        <begin position="89"/>
        <end position="150"/>
    </location>
</feature>
<name>A0A455RFR9_9STRA</name>
<keyword evidence="3" id="KW-0240">DNA-directed RNA polymerase</keyword>
<sequence>MISSNPYNKQLLENLILTSFIKFGNISSAKLLNSLKNLGYYYATQGGISLSFQDFLLSHIKTCLQNTLHDHEKNINIKIIENKYDLIESYEATLDLWNEITNLLKVKIIDYYQNYTPLNNLFIMCTSGARGNLAQLVQLLGFRGLMSDADGNIIDVPVVNSFYSGLSLLDYIICSYGSRKGVVDTALKTADSGYLTRRLVYVLHDLILTEVDCQTQNGILIFSYNNTLLKQFIGRTLVLIKIKNKLIYYNKPLTYKLFFYLRNLKNNITILKFRSSLTCTIYNNICQTCYGWELNNFRKITIGSNIGVIAAQAIGEPGTQLTMRTFHTGGTYENFEIELIRAPETGKLILPKYSTFSNNILTSSKSTIYLITWSGKILALKCPKNMTYDYPLISYINKNDIIGYYPVITTSNFTDILEDNTLKDNNDINYLTEKDFEKLDKKELELKLSYFSILTPMSGKITYYNTYSYIYNLKYKFIYNKSYFWLKAGRIITIPNNCKYNSFTKLFNYKPFAYLNLITPYSGILFITLNTLEFKTKLKNYKINLQYFQNIFLKLNLQLNCFYKLLFFSKNYQFFDAYSLLGYLTIYTKYTGSLYFASKKKYTLFSKLYLVTELDTYKVYSDINISPIYQLTSNIYNTYIKKEGLTYIYQYLFPVILPNNTLINFYNSDFFEENCCIGVLAHKSNAAADIVQGLPKLEDLLNGVKSYNTAKLVSNPSILLYTPDTNLVITYKYINNILIYIYKSLPTSRYQNEIIKLYFFSNIFYFKNLLYFNNKLYLGYLVLNPYKFIGIQKLKFIKFSKLSIKFYKILNNTLYTYLKFNPNSFYIKQLKNNIFFYNLTTKKFFVLKYFINIQSNTIHSSNMLLYTSGQFLDLGEPYTFGGISLEKLLLTFYYYHIKFNGYYKGLKISLLKFNIIFLNTFLGIYDAQNIFVHYTYFEILIKYLISYGEIFYCGNTNFYYMELIDLKYIYELFKVYNSSFKKYLCPLIIPRNFSILTINSLKSGFLTISSYQNTRFLLVDKTLRGVTDWITGLKEHLITGQLLHTGSTYLEPILSLNHLYNFKKF</sequence>
<dbReference type="Gene3D" id="1.10.274.100">
    <property type="entry name" value="RNA polymerase Rpb1, domain 3"/>
    <property type="match status" value="1"/>
</dbReference>
<gene>
    <name evidence="11" type="primary">rpoC2</name>
</gene>
<dbReference type="InterPro" id="IPR007083">
    <property type="entry name" value="RNA_pol_Rpb1_4"/>
</dbReference>
<organism evidence="11">
    <name type="scientific">Spumella sp. NIES-1846</name>
    <dbReference type="NCBI Taxonomy" id="2490549"/>
    <lineage>
        <taxon>Eukaryota</taxon>
        <taxon>Sar</taxon>
        <taxon>Stramenopiles</taxon>
        <taxon>Ochrophyta</taxon>
        <taxon>Chrysophyceae</taxon>
        <taxon>Chromulinales</taxon>
        <taxon>Chromulinaceae</taxon>
        <taxon>Spumella</taxon>
    </lineage>
</organism>
<dbReference type="PANTHER" id="PTHR19376">
    <property type="entry name" value="DNA-DIRECTED RNA POLYMERASE"/>
    <property type="match status" value="1"/>
</dbReference>
<proteinExistence type="predicted"/>
<keyword evidence="4" id="KW-0808">Transferase</keyword>
<dbReference type="InterPro" id="IPR045867">
    <property type="entry name" value="DNA-dir_RpoC_beta_prime"/>
</dbReference>
<dbReference type="Gene3D" id="1.10.150.390">
    <property type="match status" value="1"/>
</dbReference>
<dbReference type="SUPFAM" id="SSF64484">
    <property type="entry name" value="beta and beta-prime subunits of DNA dependent RNA-polymerase"/>
    <property type="match status" value="1"/>
</dbReference>
<evidence type="ECO:0000256" key="8">
    <source>
        <dbReference type="ARBA" id="ARBA00048552"/>
    </source>
</evidence>
<dbReference type="GO" id="GO:0000428">
    <property type="term" value="C:DNA-directed RNA polymerase complex"/>
    <property type="evidence" value="ECO:0007669"/>
    <property type="project" value="UniProtKB-KW"/>
</dbReference>
<keyword evidence="6" id="KW-0479">Metal-binding</keyword>
<protein>
    <recommendedName>
        <fullName evidence="2">DNA-directed RNA polymerase</fullName>
        <ecNumber evidence="2">2.7.7.6</ecNumber>
    </recommendedName>
</protein>
<feature type="domain" description="RNA polymerase Rpb1" evidence="9">
    <location>
        <begin position="165"/>
        <end position="453"/>
    </location>
</feature>
<dbReference type="EC" id="2.7.7.6" evidence="2"/>
<dbReference type="Gene3D" id="1.10.132.30">
    <property type="match status" value="1"/>
</dbReference>
<keyword evidence="7" id="KW-0804">Transcription</keyword>
<dbReference type="InterPro" id="IPR042102">
    <property type="entry name" value="RNA_pol_Rpb1_3_sf"/>
</dbReference>
<dbReference type="PANTHER" id="PTHR19376:SF54">
    <property type="entry name" value="DNA-DIRECTED RNA POLYMERASE SUBUNIT BETA"/>
    <property type="match status" value="1"/>
</dbReference>
<accession>A0A455RFR9</accession>
<evidence type="ECO:0000259" key="9">
    <source>
        <dbReference type="Pfam" id="PF04998"/>
    </source>
</evidence>
<evidence type="ECO:0000313" key="11">
    <source>
        <dbReference type="EMBL" id="BBH43104.1"/>
    </source>
</evidence>
<dbReference type="InterPro" id="IPR038120">
    <property type="entry name" value="Rpb1_funnel_sf"/>
</dbReference>
<reference evidence="11" key="1">
    <citation type="journal article" date="2019" name="Proc. Natl. Acad. Sci. U.S.A.">
        <title>Principles of plastid reductive evolution illuminated by nonphotosynthetic chrysophytes.</title>
        <authorList>
            <person name="Dorrell R.G."/>
            <person name="Azuma T."/>
            <person name="Nomura M."/>
            <person name="Audren de Kerdre G."/>
            <person name="Paoli L."/>
            <person name="Yang S."/>
            <person name="Bowler C."/>
            <person name="Ishii K."/>
            <person name="Miyashita H."/>
            <person name="Gile G.H."/>
            <person name="Kamikawa R."/>
        </authorList>
    </citation>
    <scope>NUCLEOTIDE SEQUENCE</scope>
    <source>
        <strain evidence="11">NIES-1846</strain>
    </source>
</reference>
<dbReference type="GO" id="GO:0003899">
    <property type="term" value="F:DNA-directed RNA polymerase activity"/>
    <property type="evidence" value="ECO:0007669"/>
    <property type="project" value="UniProtKB-EC"/>
</dbReference>
<evidence type="ECO:0000256" key="1">
    <source>
        <dbReference type="ARBA" id="ARBA00004026"/>
    </source>
</evidence>
<dbReference type="GO" id="GO:0006351">
    <property type="term" value="P:DNA-templated transcription"/>
    <property type="evidence" value="ECO:0007669"/>
    <property type="project" value="InterPro"/>
</dbReference>
<evidence type="ECO:0000259" key="10">
    <source>
        <dbReference type="Pfam" id="PF05000"/>
    </source>
</evidence>
<evidence type="ECO:0000256" key="6">
    <source>
        <dbReference type="ARBA" id="ARBA00022723"/>
    </source>
</evidence>
<dbReference type="GO" id="GO:0046872">
    <property type="term" value="F:metal ion binding"/>
    <property type="evidence" value="ECO:0007669"/>
    <property type="project" value="UniProtKB-KW"/>
</dbReference>
<evidence type="ECO:0000256" key="7">
    <source>
        <dbReference type="ARBA" id="ARBA00023163"/>
    </source>
</evidence>
<evidence type="ECO:0000256" key="2">
    <source>
        <dbReference type="ARBA" id="ARBA00012418"/>
    </source>
</evidence>
<dbReference type="GO" id="GO:0003677">
    <property type="term" value="F:DNA binding"/>
    <property type="evidence" value="ECO:0007669"/>
    <property type="project" value="InterPro"/>
</dbReference>
<evidence type="ECO:0000256" key="5">
    <source>
        <dbReference type="ARBA" id="ARBA00022695"/>
    </source>
</evidence>
<dbReference type="Pfam" id="PF04998">
    <property type="entry name" value="RNA_pol_Rpb1_5"/>
    <property type="match status" value="1"/>
</dbReference>
<dbReference type="EMBL" id="AP019363">
    <property type="protein sequence ID" value="BBH43104.1"/>
    <property type="molecule type" value="Genomic_DNA"/>
</dbReference>
<dbReference type="Pfam" id="PF05000">
    <property type="entry name" value="RNA_pol_Rpb1_4"/>
    <property type="match status" value="1"/>
</dbReference>
<dbReference type="InterPro" id="IPR007081">
    <property type="entry name" value="RNA_pol_Rpb1_5"/>
</dbReference>
<comment type="catalytic activity">
    <reaction evidence="8">
        <text>RNA(n) + a ribonucleoside 5'-triphosphate = RNA(n+1) + diphosphate</text>
        <dbReference type="Rhea" id="RHEA:21248"/>
        <dbReference type="Rhea" id="RHEA-COMP:14527"/>
        <dbReference type="Rhea" id="RHEA-COMP:17342"/>
        <dbReference type="ChEBI" id="CHEBI:33019"/>
        <dbReference type="ChEBI" id="CHEBI:61557"/>
        <dbReference type="ChEBI" id="CHEBI:140395"/>
        <dbReference type="EC" id="2.7.7.6"/>
    </reaction>
</comment>
<keyword evidence="11" id="KW-0934">Plastid</keyword>
<evidence type="ECO:0000256" key="3">
    <source>
        <dbReference type="ARBA" id="ARBA00022478"/>
    </source>
</evidence>
<geneLocation type="plastid" evidence="11"/>